<keyword evidence="5" id="KW-1185">Reference proteome</keyword>
<evidence type="ECO:0000313" key="4">
    <source>
        <dbReference type="EMBL" id="MBA6413735.1"/>
    </source>
</evidence>
<dbReference type="InterPro" id="IPR036291">
    <property type="entry name" value="NAD(P)-bd_dom_sf"/>
</dbReference>
<dbReference type="SMART" id="SM00822">
    <property type="entry name" value="PKS_KR"/>
    <property type="match status" value="1"/>
</dbReference>
<dbReference type="SUPFAM" id="SSF51735">
    <property type="entry name" value="NAD(P)-binding Rossmann-fold domains"/>
    <property type="match status" value="1"/>
</dbReference>
<dbReference type="RefSeq" id="WP_182173656.1">
    <property type="nucleotide sequence ID" value="NZ_JACFXU010000015.1"/>
</dbReference>
<evidence type="ECO:0000259" key="3">
    <source>
        <dbReference type="SMART" id="SM00822"/>
    </source>
</evidence>
<organism evidence="4 5">
    <name type="scientific">Sediminihaliea albiluteola</name>
    <dbReference type="NCBI Taxonomy" id="2758564"/>
    <lineage>
        <taxon>Bacteria</taxon>
        <taxon>Pseudomonadati</taxon>
        <taxon>Pseudomonadota</taxon>
        <taxon>Gammaproteobacteria</taxon>
        <taxon>Cellvibrionales</taxon>
        <taxon>Halieaceae</taxon>
        <taxon>Sediminihaliea</taxon>
    </lineage>
</organism>
<keyword evidence="2" id="KW-0560">Oxidoreductase</keyword>
<dbReference type="InterPro" id="IPR051122">
    <property type="entry name" value="SDR_DHRS6-like"/>
</dbReference>
<dbReference type="InterPro" id="IPR057326">
    <property type="entry name" value="KR_dom"/>
</dbReference>
<comment type="caution">
    <text evidence="4">The sequence shown here is derived from an EMBL/GenBank/DDBJ whole genome shotgun (WGS) entry which is preliminary data.</text>
</comment>
<comment type="similarity">
    <text evidence="1">Belongs to the short-chain dehydrogenases/reductases (SDR) family.</text>
</comment>
<protein>
    <submittedName>
        <fullName evidence="4">SDR family oxidoreductase</fullName>
    </submittedName>
</protein>
<evidence type="ECO:0000256" key="2">
    <source>
        <dbReference type="ARBA" id="ARBA00023002"/>
    </source>
</evidence>
<dbReference type="CDD" id="cd05233">
    <property type="entry name" value="SDR_c"/>
    <property type="match status" value="1"/>
</dbReference>
<accession>A0A7W2YK20</accession>
<dbReference type="Proteomes" id="UP000539350">
    <property type="component" value="Unassembled WGS sequence"/>
</dbReference>
<evidence type="ECO:0000256" key="1">
    <source>
        <dbReference type="ARBA" id="ARBA00006484"/>
    </source>
</evidence>
<reference evidence="4 5" key="1">
    <citation type="submission" date="2020-07" db="EMBL/GenBank/DDBJ databases">
        <title>Halieaceae bacterium, F7430, whole genome shotgun sequencing project.</title>
        <authorList>
            <person name="Jiang S."/>
            <person name="Liu Z.W."/>
            <person name="Du Z.J."/>
        </authorList>
    </citation>
    <scope>NUCLEOTIDE SEQUENCE [LARGE SCALE GENOMIC DNA]</scope>
    <source>
        <strain evidence="4 5">F7430</strain>
    </source>
</reference>
<dbReference type="InterPro" id="IPR002347">
    <property type="entry name" value="SDR_fam"/>
</dbReference>
<name>A0A7W2YK20_9GAMM</name>
<gene>
    <name evidence="4" type="ORF">H2508_11500</name>
</gene>
<dbReference type="EMBL" id="JACFXU010000015">
    <property type="protein sequence ID" value="MBA6413735.1"/>
    <property type="molecule type" value="Genomic_DNA"/>
</dbReference>
<dbReference type="PANTHER" id="PTHR43477">
    <property type="entry name" value="DIHYDROANTICAPSIN 7-DEHYDROGENASE"/>
    <property type="match status" value="1"/>
</dbReference>
<proteinExistence type="inferred from homology"/>
<sequence>MALQFGFTAGDSILITGAASGIGRATALAAARQGLNVAAWDLQAEPLDTLVEEVRELGVLAHAEVADVSEQEAVLEAMAATVRALGPIRMLHNNAGPPSSLPLDFSEGLRISVTSMQMVTEAWIPHRPDAESAMVLTSSVAGNLIGTDNSWYSASKAALVGYVRHLAAYRSAEFRSNALGPGMTLTPRIATFADSEIGQQVLERIPLRRMASPEDIANAALFLLSPSAAYINGVFLPVDGGWGVTQ</sequence>
<dbReference type="Gene3D" id="3.40.50.720">
    <property type="entry name" value="NAD(P)-binding Rossmann-like Domain"/>
    <property type="match status" value="1"/>
</dbReference>
<evidence type="ECO:0000313" key="5">
    <source>
        <dbReference type="Proteomes" id="UP000539350"/>
    </source>
</evidence>
<dbReference type="PANTHER" id="PTHR43477:SF1">
    <property type="entry name" value="DIHYDROANTICAPSIN 7-DEHYDROGENASE"/>
    <property type="match status" value="1"/>
</dbReference>
<dbReference type="GO" id="GO:0016491">
    <property type="term" value="F:oxidoreductase activity"/>
    <property type="evidence" value="ECO:0007669"/>
    <property type="project" value="UniProtKB-KW"/>
</dbReference>
<dbReference type="PROSITE" id="PS00061">
    <property type="entry name" value="ADH_SHORT"/>
    <property type="match status" value="1"/>
</dbReference>
<dbReference type="PRINTS" id="PR00081">
    <property type="entry name" value="GDHRDH"/>
</dbReference>
<dbReference type="AlphaFoldDB" id="A0A7W2YK20"/>
<dbReference type="Pfam" id="PF13561">
    <property type="entry name" value="adh_short_C2"/>
    <property type="match status" value="1"/>
</dbReference>
<feature type="domain" description="Ketoreductase" evidence="3">
    <location>
        <begin position="11"/>
        <end position="192"/>
    </location>
</feature>
<dbReference type="InterPro" id="IPR020904">
    <property type="entry name" value="Sc_DH/Rdtase_CS"/>
</dbReference>